<keyword evidence="3" id="KW-0963">Cytoplasm</keyword>
<keyword evidence="11" id="KW-1185">Reference proteome</keyword>
<evidence type="ECO:0000313" key="11">
    <source>
        <dbReference type="Proteomes" id="UP001177670"/>
    </source>
</evidence>
<dbReference type="Pfam" id="PF05010">
    <property type="entry name" value="TACC_C"/>
    <property type="match status" value="1"/>
</dbReference>
<organism evidence="10 11">
    <name type="scientific">Melipona bicolor</name>
    <dbReference type="NCBI Taxonomy" id="60889"/>
    <lineage>
        <taxon>Eukaryota</taxon>
        <taxon>Metazoa</taxon>
        <taxon>Ecdysozoa</taxon>
        <taxon>Arthropoda</taxon>
        <taxon>Hexapoda</taxon>
        <taxon>Insecta</taxon>
        <taxon>Pterygota</taxon>
        <taxon>Neoptera</taxon>
        <taxon>Endopterygota</taxon>
        <taxon>Hymenoptera</taxon>
        <taxon>Apocrita</taxon>
        <taxon>Aculeata</taxon>
        <taxon>Apoidea</taxon>
        <taxon>Anthophila</taxon>
        <taxon>Apidae</taxon>
        <taxon>Melipona</taxon>
    </lineage>
</organism>
<gene>
    <name evidence="10" type="ORF">K0M31_008585</name>
</gene>
<evidence type="ECO:0000256" key="2">
    <source>
        <dbReference type="ARBA" id="ARBA00009423"/>
    </source>
</evidence>
<evidence type="ECO:0000256" key="3">
    <source>
        <dbReference type="ARBA" id="ARBA00022490"/>
    </source>
</evidence>
<name>A0AA40FQ00_9HYME</name>
<evidence type="ECO:0000259" key="9">
    <source>
        <dbReference type="Pfam" id="PF05010"/>
    </source>
</evidence>
<evidence type="ECO:0000256" key="6">
    <source>
        <dbReference type="ARBA" id="ARBA00023212"/>
    </source>
</evidence>
<dbReference type="GO" id="GO:0005737">
    <property type="term" value="C:cytoplasm"/>
    <property type="evidence" value="ECO:0007669"/>
    <property type="project" value="TreeGrafter"/>
</dbReference>
<feature type="compositionally biased region" description="Polar residues" evidence="8">
    <location>
        <begin position="227"/>
        <end position="250"/>
    </location>
</feature>
<evidence type="ECO:0000256" key="5">
    <source>
        <dbReference type="ARBA" id="ARBA00023054"/>
    </source>
</evidence>
<evidence type="ECO:0000256" key="4">
    <source>
        <dbReference type="ARBA" id="ARBA00022553"/>
    </source>
</evidence>
<feature type="coiled-coil region" evidence="7">
    <location>
        <begin position="969"/>
        <end position="1053"/>
    </location>
</feature>
<keyword evidence="4" id="KW-0597">Phosphoprotein</keyword>
<dbReference type="AlphaFoldDB" id="A0AA40FQ00"/>
<protein>
    <recommendedName>
        <fullName evidence="9">Transforming acidic coiled-coil-containing protein C-terminal domain-containing protein</fullName>
    </recommendedName>
</protein>
<reference evidence="10" key="1">
    <citation type="submission" date="2021-10" db="EMBL/GenBank/DDBJ databases">
        <title>Melipona bicolor Genome sequencing and assembly.</title>
        <authorList>
            <person name="Araujo N.S."/>
            <person name="Arias M.C."/>
        </authorList>
    </citation>
    <scope>NUCLEOTIDE SEQUENCE</scope>
    <source>
        <strain evidence="10">USP_2M_L1-L4_2017</strain>
        <tissue evidence="10">Whole body</tissue>
    </source>
</reference>
<dbReference type="EMBL" id="JAHYIQ010000021">
    <property type="protein sequence ID" value="KAK1122947.1"/>
    <property type="molecule type" value="Genomic_DNA"/>
</dbReference>
<dbReference type="InterPro" id="IPR007707">
    <property type="entry name" value="TACC_C"/>
</dbReference>
<feature type="coiled-coil region" evidence="7">
    <location>
        <begin position="838"/>
        <end position="880"/>
    </location>
</feature>
<dbReference type="Proteomes" id="UP001177670">
    <property type="component" value="Unassembled WGS sequence"/>
</dbReference>
<dbReference type="Gene3D" id="1.20.5.1700">
    <property type="match status" value="1"/>
</dbReference>
<sequence length="1060" mass="118479">MEYINKLLQRATVISPRTSSPSPTQSSGGDNAASKKNAEHEVKVRFAREFTDVGSITYSAPESLSSASSFQSLSSTLSTKSSSGIYPDFIIQSPSQDSNDSYVNSNISGLEDVISGCAEIHLNSDDDQSYRTLQNSEDFSQDQLFASAIDQPANISKNLSNNISLTNSQNAVEVDNDNLTTRESLSGPINSTEIIDDEATFGSICIKEPVTIIESNRRNSFIRLETIQRSGSPNKSDLSSGDHQTNNNPVDDTDKIPLSCNIKTSNFNSTTCLSSNKEITNVSKKEEPRLIENTPVDESSLPCNIQECNLNLTVCLSPNVSKKIENSSIGDVGEISASRNIVESNLNSMVCLSSNKEVTNVPKKEESKSIENNVIDDIDEIPVSRSIEESNLNLTMCLSPNKEVTNVPRKEESKSIENNVIDDIDEIPVSRSIEESNLNSTVCLSPNKEVTNVAKKEESKSIENNVIDDTDEIPVSCSIEESNLNSTMCLSPNKEVTNVPKTEESKLIENNIIDNIDEIPVSRSIEKSNLNSTMCLSPNKEVTNVAKKEESRSAENNVIDNIDEIPVSRNPENSSLNSTMCLSPNKKVANDPKKEEFRSTENNVIDDIDEIPVSRNPENSSLNLTMCLSSDKESTHVSKEEEPSPIENNLAEIAKDELDTLNIEQPNFEELQSAAELFANDVYKSSLQFSEENEPFIDATSEIFQDPTSFDFLIKHGNSKTVNRLRTESLYVKFDPLVADTSMTTQGNIQFMKETQNDKNESIMYNDTPKHKSVNSNTPKCNPAIAAIDRLLFYSPISTNMTPKINELQKKETSKNQFAKESESGSPLIIDVNMSKELELVRSTVLQLEEKLGKQKKEYEAEIENQKNAFQEKINKLQTQIVQEIKSKSQMTVVVEEYEKSISRMLTERERDRANFEQEKAKLQEELQATNVHLNNTEAAFNDVHQKYERLKGFVSVYKSNETLLKESIQENLETIKGLEMRYDQLKNHAKTELEKANYELDAIRKQHEDETTKLCALLRRAELKSNSLAGLVEQKTKENKELTQILDEVIARVGHQSPE</sequence>
<feature type="region of interest" description="Disordered" evidence="8">
    <location>
        <begin position="565"/>
        <end position="603"/>
    </location>
</feature>
<feature type="region of interest" description="Disordered" evidence="8">
    <location>
        <begin position="224"/>
        <end position="254"/>
    </location>
</feature>
<feature type="compositionally biased region" description="Basic and acidic residues" evidence="8">
    <location>
        <begin position="588"/>
        <end position="599"/>
    </location>
</feature>
<comment type="caution">
    <text evidence="10">The sequence shown here is derived from an EMBL/GenBank/DDBJ whole genome shotgun (WGS) entry which is preliminary data.</text>
</comment>
<feature type="domain" description="Transforming acidic coiled-coil-containing protein C-terminal" evidence="9">
    <location>
        <begin position="857"/>
        <end position="1051"/>
    </location>
</feature>
<feature type="compositionally biased region" description="Polar residues" evidence="8">
    <location>
        <begin position="570"/>
        <end position="582"/>
    </location>
</feature>
<keyword evidence="6" id="KW-0206">Cytoskeleton</keyword>
<keyword evidence="5 7" id="KW-0175">Coiled coil</keyword>
<proteinExistence type="inferred from homology"/>
<evidence type="ECO:0000313" key="10">
    <source>
        <dbReference type="EMBL" id="KAK1122947.1"/>
    </source>
</evidence>
<dbReference type="InterPro" id="IPR039915">
    <property type="entry name" value="TACC"/>
</dbReference>
<evidence type="ECO:0000256" key="7">
    <source>
        <dbReference type="SAM" id="Coils"/>
    </source>
</evidence>
<feature type="region of interest" description="Disordered" evidence="8">
    <location>
        <begin position="12"/>
        <end position="39"/>
    </location>
</feature>
<dbReference type="GO" id="GO:0005856">
    <property type="term" value="C:cytoskeleton"/>
    <property type="evidence" value="ECO:0007669"/>
    <property type="project" value="UniProtKB-SubCell"/>
</dbReference>
<evidence type="ECO:0000256" key="8">
    <source>
        <dbReference type="SAM" id="MobiDB-lite"/>
    </source>
</evidence>
<comment type="similarity">
    <text evidence="2">Belongs to the TACC family.</text>
</comment>
<feature type="compositionally biased region" description="Low complexity" evidence="8">
    <location>
        <begin position="15"/>
        <end position="27"/>
    </location>
</feature>
<feature type="coiled-coil region" evidence="7">
    <location>
        <begin position="906"/>
        <end position="940"/>
    </location>
</feature>
<dbReference type="GO" id="GO:0007052">
    <property type="term" value="P:mitotic spindle organization"/>
    <property type="evidence" value="ECO:0007669"/>
    <property type="project" value="InterPro"/>
</dbReference>
<evidence type="ECO:0000256" key="1">
    <source>
        <dbReference type="ARBA" id="ARBA00004245"/>
    </source>
</evidence>
<comment type="subcellular location">
    <subcellularLocation>
        <location evidence="1">Cytoplasm</location>
        <location evidence="1">Cytoskeleton</location>
    </subcellularLocation>
</comment>
<dbReference type="PANTHER" id="PTHR13924">
    <property type="entry name" value="TRANSFORMING ACIDIC COILED-COIL CONTAINING PROTEIN 1/2"/>
    <property type="match status" value="1"/>
</dbReference>
<dbReference type="PANTHER" id="PTHR13924:SF10">
    <property type="entry name" value="TRANSFORMING ACIDIC COILED-COIL PROTEIN, ISOFORM K"/>
    <property type="match status" value="1"/>
</dbReference>
<accession>A0AA40FQ00</accession>